<keyword evidence="3 4" id="KW-0067">ATP-binding</keyword>
<dbReference type="AlphaFoldDB" id="A0A934Q987"/>
<dbReference type="PANTHER" id="PTHR23407:SF1">
    <property type="entry name" value="5-FORMYLTETRAHYDROFOLATE CYCLO-LIGASE"/>
    <property type="match status" value="1"/>
</dbReference>
<accession>A0A934Q987</accession>
<dbReference type="GO" id="GO:0030272">
    <property type="term" value="F:5-formyltetrahydrofolate cyclo-ligase activity"/>
    <property type="evidence" value="ECO:0007669"/>
    <property type="project" value="UniProtKB-EC"/>
</dbReference>
<dbReference type="GO" id="GO:0009396">
    <property type="term" value="P:folic acid-containing compound biosynthetic process"/>
    <property type="evidence" value="ECO:0007669"/>
    <property type="project" value="TreeGrafter"/>
</dbReference>
<organism evidence="6 7">
    <name type="scientific">Leucobacter chromiisoli</name>
    <dbReference type="NCBI Taxonomy" id="2796471"/>
    <lineage>
        <taxon>Bacteria</taxon>
        <taxon>Bacillati</taxon>
        <taxon>Actinomycetota</taxon>
        <taxon>Actinomycetes</taxon>
        <taxon>Micrococcales</taxon>
        <taxon>Microbacteriaceae</taxon>
        <taxon>Leucobacter</taxon>
    </lineage>
</organism>
<dbReference type="PANTHER" id="PTHR23407">
    <property type="entry name" value="ATPASE INHIBITOR/5-FORMYLTETRAHYDROFOLATE CYCLO-LIGASE"/>
    <property type="match status" value="1"/>
</dbReference>
<sequence>MADEIDLEKQRIRDEVRARRAAMGDAERVAARDGITAQLVSLVEAREARSVSCYLPVASEPDTSGFLGWARDRGLDVLLPSAREDGLLDWIRPSWEGMVQGAHGIPEPLGAFLSPMAVGEVDLMIVPACAVDRTGVRLGWGRGYFDKSLGSMERRPPVFAVVHEADFVDSLPSDLHDVPVTGVVTPSRIEYLDDPAEE</sequence>
<dbReference type="GO" id="GO:0005524">
    <property type="term" value="F:ATP binding"/>
    <property type="evidence" value="ECO:0007669"/>
    <property type="project" value="UniProtKB-KW"/>
</dbReference>
<dbReference type="Proteomes" id="UP000608530">
    <property type="component" value="Unassembled WGS sequence"/>
</dbReference>
<dbReference type="Gene3D" id="3.40.50.10420">
    <property type="entry name" value="NagB/RpiA/CoA transferase-like"/>
    <property type="match status" value="1"/>
</dbReference>
<evidence type="ECO:0000256" key="5">
    <source>
        <dbReference type="RuleBase" id="RU361279"/>
    </source>
</evidence>
<keyword evidence="2 4" id="KW-0547">Nucleotide-binding</keyword>
<evidence type="ECO:0000256" key="4">
    <source>
        <dbReference type="PIRSR" id="PIRSR006806-1"/>
    </source>
</evidence>
<keyword evidence="6" id="KW-0436">Ligase</keyword>
<dbReference type="EC" id="6.3.3.2" evidence="5"/>
<feature type="binding site" evidence="4">
    <location>
        <position position="60"/>
    </location>
    <ligand>
        <name>substrate</name>
    </ligand>
</feature>
<dbReference type="InterPro" id="IPR024185">
    <property type="entry name" value="FTHF_cligase-like_sf"/>
</dbReference>
<dbReference type="InterPro" id="IPR002698">
    <property type="entry name" value="FTHF_cligase"/>
</dbReference>
<feature type="binding site" evidence="4">
    <location>
        <begin position="9"/>
        <end position="13"/>
    </location>
    <ligand>
        <name>ATP</name>
        <dbReference type="ChEBI" id="CHEBI:30616"/>
    </ligand>
</feature>
<dbReference type="PIRSF" id="PIRSF006806">
    <property type="entry name" value="FTHF_cligase"/>
    <property type="match status" value="1"/>
</dbReference>
<comment type="cofactor">
    <cofactor evidence="5">
        <name>Mg(2+)</name>
        <dbReference type="ChEBI" id="CHEBI:18420"/>
    </cofactor>
</comment>
<evidence type="ECO:0000313" key="6">
    <source>
        <dbReference type="EMBL" id="MBK0420098.1"/>
    </source>
</evidence>
<dbReference type="NCBIfam" id="TIGR02727">
    <property type="entry name" value="MTHFS_bact"/>
    <property type="match status" value="1"/>
</dbReference>
<evidence type="ECO:0000256" key="3">
    <source>
        <dbReference type="ARBA" id="ARBA00022840"/>
    </source>
</evidence>
<evidence type="ECO:0000256" key="1">
    <source>
        <dbReference type="ARBA" id="ARBA00010638"/>
    </source>
</evidence>
<evidence type="ECO:0000313" key="7">
    <source>
        <dbReference type="Proteomes" id="UP000608530"/>
    </source>
</evidence>
<dbReference type="Pfam" id="PF01812">
    <property type="entry name" value="5-FTHF_cyc-lig"/>
    <property type="match status" value="1"/>
</dbReference>
<name>A0A934Q987_9MICO</name>
<comment type="caution">
    <text evidence="6">The sequence shown here is derived from an EMBL/GenBank/DDBJ whole genome shotgun (WGS) entry which is preliminary data.</text>
</comment>
<keyword evidence="7" id="KW-1185">Reference proteome</keyword>
<feature type="binding site" evidence="4">
    <location>
        <position position="55"/>
    </location>
    <ligand>
        <name>substrate</name>
    </ligand>
</feature>
<dbReference type="GO" id="GO:0046872">
    <property type="term" value="F:metal ion binding"/>
    <property type="evidence" value="ECO:0007669"/>
    <property type="project" value="UniProtKB-KW"/>
</dbReference>
<dbReference type="RefSeq" id="WP_200116237.1">
    <property type="nucleotide sequence ID" value="NZ_JAEHOH010000021.1"/>
</dbReference>
<protein>
    <recommendedName>
        <fullName evidence="5">5-formyltetrahydrofolate cyclo-ligase</fullName>
        <ecNumber evidence="5">6.3.3.2</ecNumber>
    </recommendedName>
</protein>
<evidence type="ECO:0000256" key="2">
    <source>
        <dbReference type="ARBA" id="ARBA00022741"/>
    </source>
</evidence>
<comment type="similarity">
    <text evidence="1 5">Belongs to the 5-formyltetrahydrofolate cyclo-ligase family.</text>
</comment>
<comment type="catalytic activity">
    <reaction evidence="5">
        <text>(6S)-5-formyl-5,6,7,8-tetrahydrofolate + ATP = (6R)-5,10-methenyltetrahydrofolate + ADP + phosphate</text>
        <dbReference type="Rhea" id="RHEA:10488"/>
        <dbReference type="ChEBI" id="CHEBI:30616"/>
        <dbReference type="ChEBI" id="CHEBI:43474"/>
        <dbReference type="ChEBI" id="CHEBI:57455"/>
        <dbReference type="ChEBI" id="CHEBI:57457"/>
        <dbReference type="ChEBI" id="CHEBI:456216"/>
        <dbReference type="EC" id="6.3.3.2"/>
    </reaction>
</comment>
<gene>
    <name evidence="6" type="ORF">JD276_13755</name>
</gene>
<dbReference type="InterPro" id="IPR037171">
    <property type="entry name" value="NagB/RpiA_transferase-like"/>
</dbReference>
<dbReference type="GO" id="GO:0035999">
    <property type="term" value="P:tetrahydrofolate interconversion"/>
    <property type="evidence" value="ECO:0007669"/>
    <property type="project" value="TreeGrafter"/>
</dbReference>
<dbReference type="EMBL" id="JAEHOH010000021">
    <property type="protein sequence ID" value="MBK0420098.1"/>
    <property type="molecule type" value="Genomic_DNA"/>
</dbReference>
<keyword evidence="5" id="KW-0460">Magnesium</keyword>
<proteinExistence type="inferred from homology"/>
<reference evidence="6" key="1">
    <citation type="submission" date="2020-12" db="EMBL/GenBank/DDBJ databases">
        <title>Leucobacter sp. CAS1, isolated from Chromium sludge.</title>
        <authorList>
            <person name="Xu Z."/>
        </authorList>
    </citation>
    <scope>NUCLEOTIDE SEQUENCE</scope>
    <source>
        <strain evidence="6">CSA1</strain>
    </source>
</reference>
<keyword evidence="5" id="KW-0479">Metal-binding</keyword>
<dbReference type="SUPFAM" id="SSF100950">
    <property type="entry name" value="NagB/RpiA/CoA transferase-like"/>
    <property type="match status" value="1"/>
</dbReference>